<gene>
    <name evidence="1" type="ORF">ACFOSH_08805</name>
</gene>
<keyword evidence="1" id="KW-0547">Nucleotide-binding</keyword>
<proteinExistence type="predicted"/>
<dbReference type="SUPFAM" id="SSF55874">
    <property type="entry name" value="ATPase domain of HSP90 chaperone/DNA topoisomerase II/histidine kinase"/>
    <property type="match status" value="1"/>
</dbReference>
<evidence type="ECO:0000313" key="1">
    <source>
        <dbReference type="EMBL" id="MFC3449528.1"/>
    </source>
</evidence>
<keyword evidence="2" id="KW-1185">Reference proteome</keyword>
<dbReference type="RefSeq" id="WP_378238229.1">
    <property type="nucleotide sequence ID" value="NZ_JBHRWK010000014.1"/>
</dbReference>
<accession>A0ABV7NRV1</accession>
<sequence>MELVVEWSRTVPTSGSIELPPDPRALDSIGRNHSLPTALADLVDNSIDAGATQVLIRLVKLDERLTSLYVVDNGRGMPPDTIDSAMTVGGRRKYEEGDLGHFGLGLKAASFSQARCLTVMSKASGHEATGRRWRLEGSEQRSFACDVVPSDFTKSELERNWRIQLDGSGTVVRWDDIVAFPATNDPRRVDEFIDHAITNTCQHIGMIFHRFIEQDRLNVEFDVYEVDTGFIGPPIPVTPLNPFGYAFPGRPGFPKILTAEENGLKLNFRCHLWPGQSGNPSFQLTGNPVNHQGLYFYRRDRLLQAGGWEGVHAPNPKLRLARVEVDLDNDVAGLFRMNPEKSRVNVGPEFARLAASARSVDGLSLDEYFDLAEAVHTESRKRSTKRTAMAHPGAGLPPRVRDLIKREIPQKAGEDPIDIRWEMFTDELFFRVDREQRTLWLNKRYRKMLLGGKHGGLNDLPLLKSLLYLVVSNVFEGSHLGPKDKDNIALWQTILTAAARAERQ</sequence>
<reference evidence="2" key="1">
    <citation type="journal article" date="2019" name="Int. J. Syst. Evol. Microbiol.">
        <title>The Global Catalogue of Microorganisms (GCM) 10K type strain sequencing project: providing services to taxonomists for standard genome sequencing and annotation.</title>
        <authorList>
            <consortium name="The Broad Institute Genomics Platform"/>
            <consortium name="The Broad Institute Genome Sequencing Center for Infectious Disease"/>
            <person name="Wu L."/>
            <person name="Ma J."/>
        </authorList>
    </citation>
    <scope>NUCLEOTIDE SEQUENCE [LARGE SCALE GENOMIC DNA]</scope>
    <source>
        <strain evidence="2">CGMCC 4.7676</strain>
    </source>
</reference>
<dbReference type="EMBL" id="JBHRWK010000014">
    <property type="protein sequence ID" value="MFC3449528.1"/>
    <property type="molecule type" value="Genomic_DNA"/>
</dbReference>
<dbReference type="Proteomes" id="UP001595645">
    <property type="component" value="Unassembled WGS sequence"/>
</dbReference>
<protein>
    <submittedName>
        <fullName evidence="1">ATP-binding protein</fullName>
    </submittedName>
</protein>
<organism evidence="1 2">
    <name type="scientific">Amycolatopsis speibonae</name>
    <dbReference type="NCBI Taxonomy" id="1450224"/>
    <lineage>
        <taxon>Bacteria</taxon>
        <taxon>Bacillati</taxon>
        <taxon>Actinomycetota</taxon>
        <taxon>Actinomycetes</taxon>
        <taxon>Pseudonocardiales</taxon>
        <taxon>Pseudonocardiaceae</taxon>
        <taxon>Amycolatopsis</taxon>
    </lineage>
</organism>
<dbReference type="GO" id="GO:0005524">
    <property type="term" value="F:ATP binding"/>
    <property type="evidence" value="ECO:0007669"/>
    <property type="project" value="UniProtKB-KW"/>
</dbReference>
<dbReference type="Gene3D" id="3.30.565.10">
    <property type="entry name" value="Histidine kinase-like ATPase, C-terminal domain"/>
    <property type="match status" value="1"/>
</dbReference>
<comment type="caution">
    <text evidence="1">The sequence shown here is derived from an EMBL/GenBank/DDBJ whole genome shotgun (WGS) entry which is preliminary data.</text>
</comment>
<dbReference type="InterPro" id="IPR036890">
    <property type="entry name" value="HATPase_C_sf"/>
</dbReference>
<keyword evidence="1" id="KW-0067">ATP-binding</keyword>
<dbReference type="Pfam" id="PF13589">
    <property type="entry name" value="HATPase_c_3"/>
    <property type="match status" value="1"/>
</dbReference>
<name>A0ABV7NRV1_9PSEU</name>
<evidence type="ECO:0000313" key="2">
    <source>
        <dbReference type="Proteomes" id="UP001595645"/>
    </source>
</evidence>